<dbReference type="PATRIC" id="fig|1127483.3.peg.2148"/>
<organism evidence="3 4">
    <name type="scientific">Cupriavidus basilensis OR16</name>
    <dbReference type="NCBI Taxonomy" id="1127483"/>
    <lineage>
        <taxon>Bacteria</taxon>
        <taxon>Pseudomonadati</taxon>
        <taxon>Pseudomonadota</taxon>
        <taxon>Betaproteobacteria</taxon>
        <taxon>Burkholderiales</taxon>
        <taxon>Burkholderiaceae</taxon>
        <taxon>Cupriavidus</taxon>
    </lineage>
</organism>
<comment type="similarity">
    <text evidence="1 2">Belongs to the OprB family.</text>
</comment>
<dbReference type="InterPro" id="IPR007049">
    <property type="entry name" value="Carb-sel_porin_OprB"/>
</dbReference>
<proteinExistence type="inferred from homology"/>
<evidence type="ECO:0000313" key="4">
    <source>
        <dbReference type="Proteomes" id="UP000005808"/>
    </source>
</evidence>
<dbReference type="Gene3D" id="2.40.160.180">
    <property type="entry name" value="Carbohydrate-selective porin OprB"/>
    <property type="match status" value="1"/>
</dbReference>
<dbReference type="InterPro" id="IPR052932">
    <property type="entry name" value="OprB_Porin"/>
</dbReference>
<keyword evidence="3" id="KW-0812">Transmembrane</keyword>
<evidence type="ECO:0000256" key="1">
    <source>
        <dbReference type="ARBA" id="ARBA00008769"/>
    </source>
</evidence>
<gene>
    <name evidence="3" type="ORF">OR16_10743</name>
</gene>
<dbReference type="GO" id="GO:0016020">
    <property type="term" value="C:membrane"/>
    <property type="evidence" value="ECO:0007669"/>
    <property type="project" value="InterPro"/>
</dbReference>
<dbReference type="Proteomes" id="UP000005808">
    <property type="component" value="Unassembled WGS sequence"/>
</dbReference>
<dbReference type="PANTHER" id="PTHR37944:SF1">
    <property type="entry name" value="PORIN B"/>
    <property type="match status" value="1"/>
</dbReference>
<protein>
    <submittedName>
        <fullName evidence="3">Porin b transmembrane protein</fullName>
    </submittedName>
</protein>
<comment type="caution">
    <text evidence="3">The sequence shown here is derived from an EMBL/GenBank/DDBJ whole genome shotgun (WGS) entry which is preliminary data.</text>
</comment>
<dbReference type="GO" id="GO:0008643">
    <property type="term" value="P:carbohydrate transport"/>
    <property type="evidence" value="ECO:0007669"/>
    <property type="project" value="InterPro"/>
</dbReference>
<accession>H1S334</accession>
<name>H1S334_9BURK</name>
<dbReference type="EMBL" id="AHJE01000023">
    <property type="protein sequence ID" value="EHP43042.1"/>
    <property type="molecule type" value="Genomic_DNA"/>
</dbReference>
<evidence type="ECO:0000256" key="2">
    <source>
        <dbReference type="RuleBase" id="RU363072"/>
    </source>
</evidence>
<reference evidence="3 4" key="1">
    <citation type="journal article" date="2012" name="J. Bacteriol.">
        <title>De Novo Genome Project of Cupriavidus basilensis OR16.</title>
        <authorList>
            <person name="Cserhati M."/>
            <person name="Kriszt B."/>
            <person name="Szoboszlay S."/>
            <person name="Toth A."/>
            <person name="Szabo I."/>
            <person name="Tancsics A."/>
            <person name="Nagy I."/>
            <person name="Horvath B."/>
            <person name="Nagy I."/>
            <person name="Kukolya J."/>
        </authorList>
    </citation>
    <scope>NUCLEOTIDE SEQUENCE [LARGE SCALE GENOMIC DNA]</scope>
    <source>
        <strain evidence="3 4">OR16</strain>
    </source>
</reference>
<dbReference type="AlphaFoldDB" id="H1S334"/>
<evidence type="ECO:0000313" key="3">
    <source>
        <dbReference type="EMBL" id="EHP43042.1"/>
    </source>
</evidence>
<dbReference type="GO" id="GO:0015288">
    <property type="term" value="F:porin activity"/>
    <property type="evidence" value="ECO:0007669"/>
    <property type="project" value="InterPro"/>
</dbReference>
<dbReference type="PANTHER" id="PTHR37944">
    <property type="entry name" value="PORIN B"/>
    <property type="match status" value="1"/>
</dbReference>
<keyword evidence="3" id="KW-0472">Membrane</keyword>
<dbReference type="InterPro" id="IPR038673">
    <property type="entry name" value="OprB_sf"/>
</dbReference>
<dbReference type="Pfam" id="PF04966">
    <property type="entry name" value="OprB"/>
    <property type="match status" value="1"/>
</dbReference>
<sequence>MLGDWGGLRTRLAEQGASFNIGYVSELAHNFSGGTDRLTRYTDQWAFGTTLDLHKLWGWQGGTFQFTMTDRNGRNLGADVNIGNNMLIQEVFGRGQTWHLTQLWVNQKLLEDRLELKLGRLTVGEDFFSFSCDFQNLSFCGAQPGNLVGSYWLNWPTSVWAARLKYHTSQETYVQTGVYQVNPNYVDDSWARHNGWKPNNPSGTTGALIPLEVGWLPTWQGRPGSYKFGGWYNTSDGDDLYLDVNHNPRGVTGLDPLKRSGQYGVYLSFQQQVTGTDGGRGATVFLNFSHADRNTAQLDHQITMGVQYKGPFASRLQDSIGFAIGATHNNGRFADFVRQNNARTGQNVVAGNGYEYVTELYYSWSPVRSISLRPNLQYILHPGRYIDQQ</sequence>